<dbReference type="AlphaFoldDB" id="A0AA95SQT1"/>
<proteinExistence type="predicted"/>
<keyword evidence="1" id="KW-0812">Transmembrane</keyword>
<feature type="transmembrane region" description="Helical" evidence="1">
    <location>
        <begin position="102"/>
        <end position="120"/>
    </location>
</feature>
<dbReference type="InterPro" id="IPR018688">
    <property type="entry name" value="PpoB2-like"/>
</dbReference>
<dbReference type="Pfam" id="PF09948">
    <property type="entry name" value="PpoB2"/>
    <property type="match status" value="1"/>
</dbReference>
<gene>
    <name evidence="2" type="ORF">PFX98_01725</name>
</gene>
<dbReference type="RefSeq" id="WP_285233449.1">
    <property type="nucleotide sequence ID" value="NZ_CP116346.1"/>
</dbReference>
<dbReference type="KEGG" id="pais:PFX98_01725"/>
<feature type="transmembrane region" description="Helical" evidence="1">
    <location>
        <begin position="214"/>
        <end position="231"/>
    </location>
</feature>
<organism evidence="2 3">
    <name type="scientific">Paucibacter sediminis</name>
    <dbReference type="NCBI Taxonomy" id="3019553"/>
    <lineage>
        <taxon>Bacteria</taxon>
        <taxon>Pseudomonadati</taxon>
        <taxon>Pseudomonadota</taxon>
        <taxon>Betaproteobacteria</taxon>
        <taxon>Burkholderiales</taxon>
        <taxon>Sphaerotilaceae</taxon>
        <taxon>Roseateles</taxon>
    </lineage>
</organism>
<protein>
    <submittedName>
        <fullName evidence="2">DUF2182 domain-containing protein</fullName>
    </submittedName>
</protein>
<dbReference type="EMBL" id="CP116346">
    <property type="protein sequence ID" value="WIT12351.1"/>
    <property type="molecule type" value="Genomic_DNA"/>
</dbReference>
<accession>A0AA95SQT1</accession>
<feature type="transmembrane region" description="Helical" evidence="1">
    <location>
        <begin position="140"/>
        <end position="161"/>
    </location>
</feature>
<evidence type="ECO:0000313" key="3">
    <source>
        <dbReference type="Proteomes" id="UP001177769"/>
    </source>
</evidence>
<name>A0AA95SQT1_9BURK</name>
<sequence length="261" mass="28542">MPDARMARHRRVLVPLLLALAALAWAALWAWAASPYGRYLEHGEWGGEGPLAQLCRAVPGATWLLHGLAWALMITAMMLPTTLPLFDAFARVSDGRADRPRLLALLGLGYLAVWGLFGLAAHGLQELLLAGVDRLPWLAWNAWAVGALSFALAGAFQFSALKHRCLDKCRTPLSFVIEHWRGRHPARQAFALGAHHGLFCVGCCWALMLLMFVVGMGNLGWMLLLALLMAIEKNLPWGRRISAPLGLALLGGALWILLAHL</sequence>
<feature type="transmembrane region" description="Helical" evidence="1">
    <location>
        <begin position="243"/>
        <end position="260"/>
    </location>
</feature>
<keyword evidence="1" id="KW-0472">Membrane</keyword>
<feature type="transmembrane region" description="Helical" evidence="1">
    <location>
        <begin position="68"/>
        <end position="90"/>
    </location>
</feature>
<evidence type="ECO:0000256" key="1">
    <source>
        <dbReference type="SAM" id="Phobius"/>
    </source>
</evidence>
<keyword evidence="1" id="KW-1133">Transmembrane helix</keyword>
<reference evidence="2" key="1">
    <citation type="submission" date="2023-01" db="EMBL/GenBank/DDBJ databases">
        <title>Whole genome sequence of Paucibacter sp. S2-9 isolated from pond sediment.</title>
        <authorList>
            <person name="Jung J.Y."/>
        </authorList>
    </citation>
    <scope>NUCLEOTIDE SEQUENCE</scope>
    <source>
        <strain evidence="2">S2-9</strain>
    </source>
</reference>
<evidence type="ECO:0000313" key="2">
    <source>
        <dbReference type="EMBL" id="WIT12351.1"/>
    </source>
</evidence>
<dbReference type="Proteomes" id="UP001177769">
    <property type="component" value="Chromosome"/>
</dbReference>
<keyword evidence="3" id="KW-1185">Reference proteome</keyword>